<keyword evidence="1" id="KW-1133">Transmembrane helix</keyword>
<dbReference type="EMBL" id="CP016634">
    <property type="protein sequence ID" value="ANY85935.1"/>
    <property type="molecule type" value="Genomic_DNA"/>
</dbReference>
<accession>A0A1B2F112</accession>
<keyword evidence="1" id="KW-0472">Membrane</keyword>
<sequence length="201" mass="23421">MQVVECYLPLIRFIASTTPDETRGFAAFREQVERYLAEATQASAKVVDKEDLHASRFAIMSWIDEWVLRSALALRHEWRDRLLQSEHYQTVVGGEAFFARLDALDAHNRQVRMVYLTCLLLGFQGQYRHLEPEQLQARIAATRQALPRAWQPERSGAEITPDDRPGKDRQRRRLCIWRYRFPLALTALWAMVSVGLLFSFL</sequence>
<reference evidence="3" key="1">
    <citation type="submission" date="2016-07" db="EMBL/GenBank/DDBJ databases">
        <title>New class B carbapenemase carried by novel plasmid in Pseudomonas putida enviromental strain in eastern Amazonia.</title>
        <authorList>
            <person name="Souza C.O."/>
            <person name="Lima K.V."/>
            <person name="Brasiliense D.M."/>
            <person name="Perez-Chaparro P.J."/>
            <person name="Mamizuka E.M."/>
            <person name="Lima M.O."/>
            <person name="Lima L.N."/>
            <person name="McCulloch J.A."/>
        </authorList>
    </citation>
    <scope>NUCLEOTIDE SEQUENCE [LARGE SCALE GENOMIC DNA]</scope>
    <source>
        <strain evidence="3">IEC33019</strain>
    </source>
</reference>
<keyword evidence="1" id="KW-0812">Transmembrane</keyword>
<dbReference type="Gene3D" id="1.25.40.590">
    <property type="entry name" value="Type IV / VI secretion system, DotU"/>
    <property type="match status" value="1"/>
</dbReference>
<dbReference type="Pfam" id="PF09850">
    <property type="entry name" value="DotU"/>
    <property type="match status" value="1"/>
</dbReference>
<evidence type="ECO:0000256" key="1">
    <source>
        <dbReference type="SAM" id="Phobius"/>
    </source>
</evidence>
<feature type="transmembrane region" description="Helical" evidence="1">
    <location>
        <begin position="179"/>
        <end position="200"/>
    </location>
</feature>
<evidence type="ECO:0000259" key="2">
    <source>
        <dbReference type="Pfam" id="PF09850"/>
    </source>
</evidence>
<dbReference type="PANTHER" id="PTHR38033:SF1">
    <property type="entry name" value="DOTU FAMILY TYPE IV_VI SECRETION SYSTEM PROTEIN"/>
    <property type="match status" value="1"/>
</dbReference>
<dbReference type="AlphaFoldDB" id="A0A1B2F112"/>
<name>A0A1B2F112_PSEPU</name>
<gene>
    <name evidence="3" type="ORF">IEC33019_0331</name>
</gene>
<dbReference type="PANTHER" id="PTHR38033">
    <property type="entry name" value="MEMBRANE PROTEIN-RELATED"/>
    <property type="match status" value="1"/>
</dbReference>
<dbReference type="InterPro" id="IPR017732">
    <property type="entry name" value="T4/T6SS_DotU"/>
</dbReference>
<dbReference type="InterPro" id="IPR038522">
    <property type="entry name" value="T4/T6SS_DotU_sf"/>
</dbReference>
<proteinExistence type="predicted"/>
<organism evidence="3">
    <name type="scientific">Pseudomonas putida</name>
    <name type="common">Arthrobacter siderocapsulatus</name>
    <dbReference type="NCBI Taxonomy" id="303"/>
    <lineage>
        <taxon>Bacteria</taxon>
        <taxon>Pseudomonadati</taxon>
        <taxon>Pseudomonadota</taxon>
        <taxon>Gammaproteobacteria</taxon>
        <taxon>Pseudomonadales</taxon>
        <taxon>Pseudomonadaceae</taxon>
        <taxon>Pseudomonas</taxon>
    </lineage>
</organism>
<evidence type="ECO:0000313" key="3">
    <source>
        <dbReference type="EMBL" id="ANY85935.1"/>
    </source>
</evidence>
<dbReference type="RefSeq" id="WP_157765862.1">
    <property type="nucleotide sequence ID" value="NZ_CP016634.1"/>
</dbReference>
<protein>
    <recommendedName>
        <fullName evidence="2">Type IV / VI secretion system DotU domain-containing protein</fullName>
    </recommendedName>
</protein>
<dbReference type="NCBIfam" id="TIGR03349">
    <property type="entry name" value="IV_VI_DotU"/>
    <property type="match status" value="1"/>
</dbReference>
<feature type="domain" description="Type IV / VI secretion system DotU" evidence="2">
    <location>
        <begin position="4"/>
        <end position="199"/>
    </location>
</feature>